<dbReference type="GO" id="GO:0009306">
    <property type="term" value="P:protein secretion"/>
    <property type="evidence" value="ECO:0007669"/>
    <property type="project" value="InterPro"/>
</dbReference>
<keyword evidence="1" id="KW-0256">Endoplasmic reticulum</keyword>
<dbReference type="InterPro" id="IPR011679">
    <property type="entry name" value="ERp29_C"/>
</dbReference>
<dbReference type="CDD" id="cd00238">
    <property type="entry name" value="ERp29c"/>
    <property type="match status" value="1"/>
</dbReference>
<dbReference type="InterPro" id="IPR036356">
    <property type="entry name" value="ERp29_C_sf"/>
</dbReference>
<dbReference type="InterPro" id="IPR036249">
    <property type="entry name" value="Thioredoxin-like_sf"/>
</dbReference>
<dbReference type="InterPro" id="IPR016855">
    <property type="entry name" value="ERp29"/>
</dbReference>
<evidence type="ECO:0000259" key="4">
    <source>
        <dbReference type="Pfam" id="PF07749"/>
    </source>
</evidence>
<sequence>MAKFVFLVISLSVFSLFRYVKCNVLGSVLLDEHSFDKIIPRFETVLVKFDASYPYGDKHEAFSSVAAELKNSHDILFAEVGIKDWGEQENQKLAERFGIKSKQEWPALRLFVKGEDEPFSFNSNHLWTADEIKKFIREHSNIYLGLQGCIERFDRLAAEFAASSNKKEIIQKAETELSKLKRESEKKSAAVYVKFMNKVLEKESFVQDETKRLKKIITEGKVKADKRKDLQIRANILSSFNPIRSEL</sequence>
<dbReference type="OrthoDB" id="417262at2759"/>
<reference evidence="7" key="1">
    <citation type="submission" date="2025-08" db="UniProtKB">
        <authorList>
            <consortium name="RefSeq"/>
        </authorList>
    </citation>
    <scope>IDENTIFICATION</scope>
    <source>
        <tissue evidence="7">Gonads</tissue>
    </source>
</reference>
<keyword evidence="3" id="KW-0732">Signal</keyword>
<dbReference type="InterPro" id="IPR012883">
    <property type="entry name" value="ERp29_N"/>
</dbReference>
<dbReference type="GeneID" id="115882530"/>
<dbReference type="PANTHER" id="PTHR12211:SF0">
    <property type="entry name" value="ENDOPLASMIC RETICULUM RESIDENT PROTEIN 29"/>
    <property type="match status" value="1"/>
</dbReference>
<evidence type="ECO:0000256" key="3">
    <source>
        <dbReference type="SAM" id="SignalP"/>
    </source>
</evidence>
<evidence type="ECO:0000259" key="5">
    <source>
        <dbReference type="Pfam" id="PF07912"/>
    </source>
</evidence>
<dbReference type="AlphaFoldDB" id="A0A6J2XYG9"/>
<evidence type="ECO:0000256" key="1">
    <source>
        <dbReference type="ARBA" id="ARBA00022824"/>
    </source>
</evidence>
<protein>
    <submittedName>
        <fullName evidence="7">Endoplasmic reticulum resident protein 29</fullName>
    </submittedName>
</protein>
<dbReference type="Proteomes" id="UP000504635">
    <property type="component" value="Unplaced"/>
</dbReference>
<dbReference type="InParanoid" id="A0A6J2XYG9"/>
<dbReference type="Pfam" id="PF07749">
    <property type="entry name" value="ERp29"/>
    <property type="match status" value="1"/>
</dbReference>
<dbReference type="RefSeq" id="XP_030756553.1">
    <property type="nucleotide sequence ID" value="XM_030900693.1"/>
</dbReference>
<dbReference type="Gene3D" id="3.40.30.10">
    <property type="entry name" value="Glutaredoxin"/>
    <property type="match status" value="1"/>
</dbReference>
<feature type="coiled-coil region" evidence="2">
    <location>
        <begin position="163"/>
        <end position="190"/>
    </location>
</feature>
<accession>A0A6J2XYG9</accession>
<feature type="domain" description="ERp29 N-terminal" evidence="5">
    <location>
        <begin position="25"/>
        <end position="146"/>
    </location>
</feature>
<evidence type="ECO:0000313" key="7">
    <source>
        <dbReference type="RefSeq" id="XP_030756553.1"/>
    </source>
</evidence>
<dbReference type="Gene3D" id="1.20.1150.12">
    <property type="entry name" value="Endoplasmic reticulum resident protein 29, C-terminal domain"/>
    <property type="match status" value="1"/>
</dbReference>
<dbReference type="Pfam" id="PF07912">
    <property type="entry name" value="ERp29_N"/>
    <property type="match status" value="1"/>
</dbReference>
<dbReference type="GO" id="GO:0005788">
    <property type="term" value="C:endoplasmic reticulum lumen"/>
    <property type="evidence" value="ECO:0007669"/>
    <property type="project" value="InterPro"/>
</dbReference>
<dbReference type="SUPFAM" id="SSF52833">
    <property type="entry name" value="Thioredoxin-like"/>
    <property type="match status" value="1"/>
</dbReference>
<organism evidence="6 7">
    <name type="scientific">Sitophilus oryzae</name>
    <name type="common">Rice weevil</name>
    <name type="synonym">Curculio oryzae</name>
    <dbReference type="NCBI Taxonomy" id="7048"/>
    <lineage>
        <taxon>Eukaryota</taxon>
        <taxon>Metazoa</taxon>
        <taxon>Ecdysozoa</taxon>
        <taxon>Arthropoda</taxon>
        <taxon>Hexapoda</taxon>
        <taxon>Insecta</taxon>
        <taxon>Pterygota</taxon>
        <taxon>Neoptera</taxon>
        <taxon>Endopterygota</taxon>
        <taxon>Coleoptera</taxon>
        <taxon>Polyphaga</taxon>
        <taxon>Cucujiformia</taxon>
        <taxon>Curculionidae</taxon>
        <taxon>Dryophthorinae</taxon>
        <taxon>Sitophilus</taxon>
    </lineage>
</organism>
<keyword evidence="2" id="KW-0175">Coiled coil</keyword>
<gene>
    <name evidence="7" type="primary">LOC115882530</name>
</gene>
<dbReference type="CTD" id="37206"/>
<dbReference type="FunFam" id="1.20.1150.12:FF:000001">
    <property type="entry name" value="Endoplasmic reticulum resident protein 29"/>
    <property type="match status" value="1"/>
</dbReference>
<name>A0A6J2XYG9_SITOR</name>
<feature type="chain" id="PRO_5026809866" evidence="3">
    <location>
        <begin position="23"/>
        <end position="247"/>
    </location>
</feature>
<evidence type="ECO:0000313" key="6">
    <source>
        <dbReference type="Proteomes" id="UP000504635"/>
    </source>
</evidence>
<evidence type="ECO:0000256" key="2">
    <source>
        <dbReference type="SAM" id="Coils"/>
    </source>
</evidence>
<dbReference type="FunCoup" id="A0A6J2XYG9">
    <property type="interactions" value="595"/>
</dbReference>
<feature type="domain" description="Endoplasmic reticulum resident protein 29 C-terminal" evidence="4">
    <location>
        <begin position="148"/>
        <end position="240"/>
    </location>
</feature>
<feature type="signal peptide" evidence="3">
    <location>
        <begin position="1"/>
        <end position="22"/>
    </location>
</feature>
<proteinExistence type="predicted"/>
<keyword evidence="6" id="KW-1185">Reference proteome</keyword>
<dbReference type="SUPFAM" id="SSF47933">
    <property type="entry name" value="ERP29 C domain-like"/>
    <property type="match status" value="1"/>
</dbReference>
<dbReference type="KEGG" id="soy:115882530"/>
<dbReference type="PANTHER" id="PTHR12211">
    <property type="entry name" value="ENDOPLASMIC RETICULUM PROTEIN ERP29"/>
    <property type="match status" value="1"/>
</dbReference>